<name>A0ABW3QDF9_9BACT</name>
<protein>
    <submittedName>
        <fullName evidence="1">PhzF family phenazine biosynthesis protein</fullName>
    </submittedName>
</protein>
<gene>
    <name evidence="1" type="ORF">ACFQ4C_03600</name>
</gene>
<keyword evidence="2" id="KW-1185">Reference proteome</keyword>
<dbReference type="SUPFAM" id="SSF54506">
    <property type="entry name" value="Diaminopimelate epimerase-like"/>
    <property type="match status" value="1"/>
</dbReference>
<dbReference type="PANTHER" id="PTHR13774">
    <property type="entry name" value="PHENAZINE BIOSYNTHESIS PROTEIN"/>
    <property type="match status" value="1"/>
</dbReference>
<dbReference type="PIRSF" id="PIRSF016184">
    <property type="entry name" value="PhzC_PhzF"/>
    <property type="match status" value="1"/>
</dbReference>
<dbReference type="Gene3D" id="3.10.310.10">
    <property type="entry name" value="Diaminopimelate Epimerase, Chain A, domain 1"/>
    <property type="match status" value="2"/>
</dbReference>
<dbReference type="NCBIfam" id="TIGR00654">
    <property type="entry name" value="PhzF_family"/>
    <property type="match status" value="1"/>
</dbReference>
<dbReference type="EMBL" id="JBHTLP010000002">
    <property type="protein sequence ID" value="MFD1140173.1"/>
    <property type="molecule type" value="Genomic_DNA"/>
</dbReference>
<dbReference type="InterPro" id="IPR003719">
    <property type="entry name" value="Phenazine_PhzF-like"/>
</dbReference>
<accession>A0ABW3QDF9</accession>
<dbReference type="Pfam" id="PF02567">
    <property type="entry name" value="PhzC-PhzF"/>
    <property type="match status" value="1"/>
</dbReference>
<evidence type="ECO:0000313" key="2">
    <source>
        <dbReference type="Proteomes" id="UP001597116"/>
    </source>
</evidence>
<dbReference type="RefSeq" id="WP_265989797.1">
    <property type="nucleotide sequence ID" value="NZ_CP110973.1"/>
</dbReference>
<comment type="caution">
    <text evidence="1">The sequence shown here is derived from an EMBL/GenBank/DDBJ whole genome shotgun (WGS) entry which is preliminary data.</text>
</comment>
<sequence>MRFSVFGGPAYLPDALAYRSCLQNSLLFVNFPDIMSTVTISVVNAFVDGGTGGNPAGIVLDADRFDQATKQRIATRVGLSETAFVSASAVADFNLEFFTPVRQIAHCGHATIAAFSYLAQQGILTKTHSSRETVDGPRAVYLDGDLAFMEQAAPTYQFPDLLDAEVTNLRILQSLGLTPSDLLDDQLPLVVNTGNSFMLVPVRSAEIVQWAVPNQAEIERVSERLDLVGYYLFSPDTRKPDRDAGARMFAPAYGINEEAATGMAAGPLACYLYDALKLRKTTFLIEQGHLMQPPSPSLLTARLQTEQGLITGLLVGGSAQVSHTIDIHIPAATLSDCSN</sequence>
<dbReference type="Proteomes" id="UP001597116">
    <property type="component" value="Unassembled WGS sequence"/>
</dbReference>
<proteinExistence type="predicted"/>
<organism evidence="1 2">
    <name type="scientific">Larkinella insperata</name>
    <dbReference type="NCBI Taxonomy" id="332158"/>
    <lineage>
        <taxon>Bacteria</taxon>
        <taxon>Pseudomonadati</taxon>
        <taxon>Bacteroidota</taxon>
        <taxon>Cytophagia</taxon>
        <taxon>Cytophagales</taxon>
        <taxon>Spirosomataceae</taxon>
        <taxon>Larkinella</taxon>
    </lineage>
</organism>
<evidence type="ECO:0000313" key="1">
    <source>
        <dbReference type="EMBL" id="MFD1140173.1"/>
    </source>
</evidence>
<reference evidence="2" key="1">
    <citation type="journal article" date="2019" name="Int. J. Syst. Evol. Microbiol.">
        <title>The Global Catalogue of Microorganisms (GCM) 10K type strain sequencing project: providing services to taxonomists for standard genome sequencing and annotation.</title>
        <authorList>
            <consortium name="The Broad Institute Genomics Platform"/>
            <consortium name="The Broad Institute Genome Sequencing Center for Infectious Disease"/>
            <person name="Wu L."/>
            <person name="Ma J."/>
        </authorList>
    </citation>
    <scope>NUCLEOTIDE SEQUENCE [LARGE SCALE GENOMIC DNA]</scope>
    <source>
        <strain evidence="2">CCUG 55608</strain>
    </source>
</reference>